<dbReference type="PANTHER" id="PTHR13353:SF5">
    <property type="entry name" value="TRANSMEMBRANE PROTEIN 19"/>
    <property type="match status" value="1"/>
</dbReference>
<comment type="caution">
    <text evidence="7">The sequence shown here is derived from an EMBL/GenBank/DDBJ whole genome shotgun (WGS) entry which is preliminary data.</text>
</comment>
<evidence type="ECO:0000256" key="3">
    <source>
        <dbReference type="ARBA" id="ARBA00022692"/>
    </source>
</evidence>
<evidence type="ECO:0000256" key="2">
    <source>
        <dbReference type="ARBA" id="ARBA00009012"/>
    </source>
</evidence>
<feature type="transmembrane region" description="Helical" evidence="6">
    <location>
        <begin position="47"/>
        <end position="69"/>
    </location>
</feature>
<dbReference type="Proteomes" id="UP000248806">
    <property type="component" value="Unassembled WGS sequence"/>
</dbReference>
<keyword evidence="8" id="KW-1185">Reference proteome</keyword>
<dbReference type="Pfam" id="PF01940">
    <property type="entry name" value="DUF92"/>
    <property type="match status" value="1"/>
</dbReference>
<reference evidence="7 8" key="1">
    <citation type="submission" date="2018-06" db="EMBL/GenBank/DDBJ databases">
        <title>Genomic Encyclopedia of Archaeal and Bacterial Type Strains, Phase II (KMG-II): from individual species to whole genera.</title>
        <authorList>
            <person name="Goeker M."/>
        </authorList>
    </citation>
    <scope>NUCLEOTIDE SEQUENCE [LARGE SCALE GENOMIC DNA]</scope>
    <source>
        <strain evidence="7 8">ATCC BAA-1881</strain>
    </source>
</reference>
<keyword evidence="3 6" id="KW-0812">Transmembrane</keyword>
<evidence type="ECO:0000256" key="4">
    <source>
        <dbReference type="ARBA" id="ARBA00022989"/>
    </source>
</evidence>
<feature type="transmembrane region" description="Helical" evidence="6">
    <location>
        <begin position="255"/>
        <end position="279"/>
    </location>
</feature>
<comment type="similarity">
    <text evidence="2">Belongs to the TMEM19 family.</text>
</comment>
<evidence type="ECO:0000256" key="1">
    <source>
        <dbReference type="ARBA" id="ARBA00004141"/>
    </source>
</evidence>
<dbReference type="AlphaFoldDB" id="A0A326TYZ4"/>
<accession>A0A326TYZ4</accession>
<feature type="transmembrane region" description="Helical" evidence="6">
    <location>
        <begin position="195"/>
        <end position="216"/>
    </location>
</feature>
<keyword evidence="4 6" id="KW-1133">Transmembrane helix</keyword>
<comment type="subcellular location">
    <subcellularLocation>
        <location evidence="1">Membrane</location>
        <topology evidence="1">Multi-pass membrane protein</topology>
    </subcellularLocation>
</comment>
<organism evidence="7 8">
    <name type="scientific">Thermosporothrix hazakensis</name>
    <dbReference type="NCBI Taxonomy" id="644383"/>
    <lineage>
        <taxon>Bacteria</taxon>
        <taxon>Bacillati</taxon>
        <taxon>Chloroflexota</taxon>
        <taxon>Ktedonobacteria</taxon>
        <taxon>Ktedonobacterales</taxon>
        <taxon>Thermosporotrichaceae</taxon>
        <taxon>Thermosporothrix</taxon>
    </lineage>
</organism>
<keyword evidence="5 6" id="KW-0472">Membrane</keyword>
<evidence type="ECO:0000256" key="5">
    <source>
        <dbReference type="ARBA" id="ARBA00023136"/>
    </source>
</evidence>
<dbReference type="InterPro" id="IPR002794">
    <property type="entry name" value="DUF92_TMEM19"/>
</dbReference>
<dbReference type="PANTHER" id="PTHR13353">
    <property type="entry name" value="TRANSMEMBRANE PROTEIN 19"/>
    <property type="match status" value="1"/>
</dbReference>
<feature type="transmembrane region" description="Helical" evidence="6">
    <location>
        <begin position="90"/>
        <end position="110"/>
    </location>
</feature>
<evidence type="ECO:0000313" key="8">
    <source>
        <dbReference type="Proteomes" id="UP000248806"/>
    </source>
</evidence>
<evidence type="ECO:0000313" key="7">
    <source>
        <dbReference type="EMBL" id="PZW22565.1"/>
    </source>
</evidence>
<evidence type="ECO:0000256" key="6">
    <source>
        <dbReference type="SAM" id="Phobius"/>
    </source>
</evidence>
<dbReference type="EMBL" id="QKUF01000031">
    <property type="protein sequence ID" value="PZW22565.1"/>
    <property type="molecule type" value="Genomic_DNA"/>
</dbReference>
<feature type="transmembrane region" description="Helical" evidence="6">
    <location>
        <begin position="167"/>
        <end position="188"/>
    </location>
</feature>
<dbReference type="GO" id="GO:0016020">
    <property type="term" value="C:membrane"/>
    <property type="evidence" value="ECO:0007669"/>
    <property type="project" value="UniProtKB-SubCell"/>
</dbReference>
<dbReference type="OrthoDB" id="9808500at2"/>
<proteinExistence type="inferred from homology"/>
<protein>
    <submittedName>
        <fullName evidence="7">Uncharacterized protein (TIGR00297 family)</fullName>
    </submittedName>
</protein>
<sequence length="283" mass="29630">MTKEHRKRLLFGLFLSSGIGLLAYKRRSLSRGGVAGATITGTATVGAGGWPWGFALIFFFVSSTLLSHFRVQDKERTAADKFSKGSQRDLAQVAANGGVATGLALAHGLARSSTTKELLHAGYLGALATATADTWATELGVLSPHPPRLLTTGEITAPGTSGGITPLGTAAAASGALSLGLFSLLLSLKQKGAQYFPFLTLLSGFAGSMIDSVLGATVQAMYYCSTCQQETEQPIHRCGTHTRPLRGYSWCDNDVVNFLATLCGSLIAAGAYGLSVILARKER</sequence>
<dbReference type="RefSeq" id="WP_111325613.1">
    <property type="nucleotide sequence ID" value="NZ_BIFX01000001.1"/>
</dbReference>
<gene>
    <name evidence="7" type="ORF">EI42_05350</name>
</gene>
<name>A0A326TYZ4_THEHA</name>